<proteinExistence type="predicted"/>
<sequence length="121" mass="13746">MDVSEPQIKRIVLNRLERCSVCHHLYEPDDIRVITRKPAMWTLLVECTECPARNFVAAVLQDGDPEEAQRTLRELSRSSAFGDEFPSVPEPVSPPVSTDDLLDLHEYLADFDGDFRKLFGA</sequence>
<protein>
    <submittedName>
        <fullName evidence="1">Uncharacterized protein</fullName>
    </submittedName>
</protein>
<evidence type="ECO:0000313" key="1">
    <source>
        <dbReference type="EMBL" id="CAA9526329.1"/>
    </source>
</evidence>
<name>A0A6J4TME5_9BACT</name>
<dbReference type="EMBL" id="CADCWE010000031">
    <property type="protein sequence ID" value="CAA9526329.1"/>
    <property type="molecule type" value="Genomic_DNA"/>
</dbReference>
<gene>
    <name evidence="1" type="ORF">AVDCRST_MAG73-599</name>
</gene>
<organism evidence="1">
    <name type="scientific">uncultured Thermomicrobiales bacterium</name>
    <dbReference type="NCBI Taxonomy" id="1645740"/>
    <lineage>
        <taxon>Bacteria</taxon>
        <taxon>Pseudomonadati</taxon>
        <taxon>Thermomicrobiota</taxon>
        <taxon>Thermomicrobia</taxon>
        <taxon>Thermomicrobiales</taxon>
        <taxon>environmental samples</taxon>
    </lineage>
</organism>
<reference evidence="1" key="1">
    <citation type="submission" date="2020-02" db="EMBL/GenBank/DDBJ databases">
        <authorList>
            <person name="Meier V. D."/>
        </authorList>
    </citation>
    <scope>NUCLEOTIDE SEQUENCE</scope>
    <source>
        <strain evidence="1">AVDCRST_MAG73</strain>
    </source>
</reference>
<accession>A0A6J4TME5</accession>
<dbReference type="AlphaFoldDB" id="A0A6J4TME5"/>